<protein>
    <submittedName>
        <fullName evidence="2">Uncharacterized protein</fullName>
    </submittedName>
</protein>
<keyword evidence="3" id="KW-1185">Reference proteome</keyword>
<name>A0ABN9LDC5_9NEOB</name>
<gene>
    <name evidence="2" type="ORF">RIMI_LOCUS7970273</name>
</gene>
<dbReference type="PANTHER" id="PTHR21707:SF42">
    <property type="entry name" value="FLAGELLUM-ASSOCIATED COILED-COIL DOMAIN-CONTAINING PROTEIN 1"/>
    <property type="match status" value="1"/>
</dbReference>
<accession>A0ABN9LDC5</accession>
<evidence type="ECO:0000256" key="1">
    <source>
        <dbReference type="SAM" id="Coils"/>
    </source>
</evidence>
<keyword evidence="1" id="KW-0175">Coiled coil</keyword>
<evidence type="ECO:0000313" key="3">
    <source>
        <dbReference type="Proteomes" id="UP001176940"/>
    </source>
</evidence>
<sequence length="313" mass="36029">MQRGTMSGARRPDRTLKEKHAAELLSLQQEDRAQLAQEKEEAESKYVRDYTTATQGKAIEFHLDKGTLDLPPNRPDSTCPVIWCPGLWLLKPAVNKTSQGHGPGQPPLPSNPLALTGRSNLLCSQLGKEYAYAVVTLEELYELHKELGLVKSSFKTYQESLSEEMNEAWRQKETRLKESFEEQKLIDISMQRQSLMDVFEAEKKELHRRAVEEQAMILQSHEAQIEDTWKKYKEAAQETKMLNLLKKDDIAEKNEAILSLTADLQHAHTENEKLKSQIDKIEKSFDQSVSKVESKYKIRIQTLMNENADIRYR</sequence>
<dbReference type="PANTHER" id="PTHR21707">
    <property type="entry name" value="FLAGELLUM-ASSOCIATED COILED-COIL DOMAIN-CONTAINING PROTEIN 1"/>
    <property type="match status" value="1"/>
</dbReference>
<feature type="coiled-coil region" evidence="1">
    <location>
        <begin position="257"/>
        <end position="284"/>
    </location>
</feature>
<dbReference type="EMBL" id="CAUEEQ010015474">
    <property type="protein sequence ID" value="CAJ0939205.1"/>
    <property type="molecule type" value="Genomic_DNA"/>
</dbReference>
<dbReference type="InterPro" id="IPR026674">
    <property type="entry name" value="FLACC1"/>
</dbReference>
<evidence type="ECO:0000313" key="2">
    <source>
        <dbReference type="EMBL" id="CAJ0939205.1"/>
    </source>
</evidence>
<organism evidence="2 3">
    <name type="scientific">Ranitomeya imitator</name>
    <name type="common">mimic poison frog</name>
    <dbReference type="NCBI Taxonomy" id="111125"/>
    <lineage>
        <taxon>Eukaryota</taxon>
        <taxon>Metazoa</taxon>
        <taxon>Chordata</taxon>
        <taxon>Craniata</taxon>
        <taxon>Vertebrata</taxon>
        <taxon>Euteleostomi</taxon>
        <taxon>Amphibia</taxon>
        <taxon>Batrachia</taxon>
        <taxon>Anura</taxon>
        <taxon>Neobatrachia</taxon>
        <taxon>Hyloidea</taxon>
        <taxon>Dendrobatidae</taxon>
        <taxon>Dendrobatinae</taxon>
        <taxon>Ranitomeya</taxon>
    </lineage>
</organism>
<dbReference type="Proteomes" id="UP001176940">
    <property type="component" value="Unassembled WGS sequence"/>
</dbReference>
<proteinExistence type="predicted"/>
<reference evidence="2" key="1">
    <citation type="submission" date="2023-07" db="EMBL/GenBank/DDBJ databases">
        <authorList>
            <person name="Stuckert A."/>
        </authorList>
    </citation>
    <scope>NUCLEOTIDE SEQUENCE</scope>
</reference>
<comment type="caution">
    <text evidence="2">The sequence shown here is derived from an EMBL/GenBank/DDBJ whole genome shotgun (WGS) entry which is preliminary data.</text>
</comment>